<name>A0ABW8IC18_9BACI</name>
<evidence type="ECO:0000313" key="2">
    <source>
        <dbReference type="EMBL" id="MFK2826674.1"/>
    </source>
</evidence>
<dbReference type="PANTHER" id="PTHR41700:SF1">
    <property type="entry name" value="N-ACETYLTRANSFERASE DOMAIN-CONTAINING PROTEIN"/>
    <property type="match status" value="1"/>
</dbReference>
<dbReference type="EMBL" id="JAUIYO010000013">
    <property type="protein sequence ID" value="MFK2826674.1"/>
    <property type="molecule type" value="Genomic_DNA"/>
</dbReference>
<evidence type="ECO:0000259" key="1">
    <source>
        <dbReference type="PROSITE" id="PS51186"/>
    </source>
</evidence>
<dbReference type="CDD" id="cd04301">
    <property type="entry name" value="NAT_SF"/>
    <property type="match status" value="1"/>
</dbReference>
<proteinExistence type="predicted"/>
<dbReference type="RefSeq" id="WP_404318220.1">
    <property type="nucleotide sequence ID" value="NZ_JAUIYO010000013.1"/>
</dbReference>
<dbReference type="SUPFAM" id="SSF55729">
    <property type="entry name" value="Acyl-CoA N-acyltransferases (Nat)"/>
    <property type="match status" value="1"/>
</dbReference>
<dbReference type="Pfam" id="PF00583">
    <property type="entry name" value="Acetyltransf_1"/>
    <property type="match status" value="1"/>
</dbReference>
<accession>A0ABW8IC18</accession>
<keyword evidence="2" id="KW-0808">Transferase</keyword>
<sequence>MSTTESIICKQLEELKDIQEMVSFQEEIWGRGSAVPITQLIAASHHGGLLLGAFHQDQLVGGLYSFPGYHNQDVYLYSHMAAVHPNYQNAGIGSKLKLKQREWAMQYGYKKIMWTFDPLQARNSHFNLNKLGAYVNTYIPSYYGEMNDKLNKGLPSDRFLAEWDICSQRVEKALAGTLHSETAEKNYSLLFNYEEHHELPVPLNVNIVSGEDGYLIPVPADIHHLKQVDIEIAKKWRYELRNHITEWLSKGYKVTGIIRNSSQSVHYYVIENEKKADIYD</sequence>
<dbReference type="InterPro" id="IPR000182">
    <property type="entry name" value="GNAT_dom"/>
</dbReference>
<dbReference type="InterPro" id="IPR016181">
    <property type="entry name" value="Acyl_CoA_acyltransferase"/>
</dbReference>
<dbReference type="InterPro" id="IPR038764">
    <property type="entry name" value="GNAT_N_AcTrfase_prd"/>
</dbReference>
<evidence type="ECO:0000313" key="3">
    <source>
        <dbReference type="Proteomes" id="UP001619911"/>
    </source>
</evidence>
<reference evidence="2 3" key="1">
    <citation type="submission" date="2023-07" db="EMBL/GenBank/DDBJ databases">
        <title>Bacillus lucianemedeirus sp. nov, a new species isolated from an immunobiological production facility.</title>
        <authorList>
            <person name="Costa L.V."/>
            <person name="Miranda R.V.S.L."/>
            <person name="Brandao M.L.L."/>
            <person name="Reis C.M.F."/>
            <person name="Frazao A.M."/>
            <person name="Cruz F.V."/>
            <person name="Baio P.V.P."/>
            <person name="Veras J.F.C."/>
            <person name="Ramos J.N."/>
            <person name="Vieira V."/>
        </authorList>
    </citation>
    <scope>NUCLEOTIDE SEQUENCE [LARGE SCALE GENOMIC DNA]</scope>
    <source>
        <strain evidence="2 3">B190/17</strain>
    </source>
</reference>
<feature type="domain" description="N-acetyltransferase" evidence="1">
    <location>
        <begin position="7"/>
        <end position="151"/>
    </location>
</feature>
<keyword evidence="2" id="KW-0012">Acyltransferase</keyword>
<dbReference type="EC" id="2.3.1.-" evidence="2"/>
<dbReference type="PANTHER" id="PTHR41700">
    <property type="entry name" value="GCN5-RELATED N-ACETYLTRANSFERASE"/>
    <property type="match status" value="1"/>
</dbReference>
<dbReference type="Gene3D" id="3.40.630.30">
    <property type="match status" value="1"/>
</dbReference>
<dbReference type="Proteomes" id="UP001619911">
    <property type="component" value="Unassembled WGS sequence"/>
</dbReference>
<protein>
    <submittedName>
        <fullName evidence="2">GNAT family N-acetyltransferase</fullName>
        <ecNumber evidence="2">2.3.1.-</ecNumber>
    </submittedName>
</protein>
<organism evidence="2 3">
    <name type="scientific">Bacillus lumedeiriae</name>
    <dbReference type="NCBI Taxonomy" id="3058829"/>
    <lineage>
        <taxon>Bacteria</taxon>
        <taxon>Bacillati</taxon>
        <taxon>Bacillota</taxon>
        <taxon>Bacilli</taxon>
        <taxon>Bacillales</taxon>
        <taxon>Bacillaceae</taxon>
        <taxon>Bacillus</taxon>
    </lineage>
</organism>
<dbReference type="GO" id="GO:0016746">
    <property type="term" value="F:acyltransferase activity"/>
    <property type="evidence" value="ECO:0007669"/>
    <property type="project" value="UniProtKB-KW"/>
</dbReference>
<gene>
    <name evidence="2" type="ORF">QYG89_13540</name>
</gene>
<dbReference type="PROSITE" id="PS51186">
    <property type="entry name" value="GNAT"/>
    <property type="match status" value="1"/>
</dbReference>
<comment type="caution">
    <text evidence="2">The sequence shown here is derived from an EMBL/GenBank/DDBJ whole genome shotgun (WGS) entry which is preliminary data.</text>
</comment>
<keyword evidence="3" id="KW-1185">Reference proteome</keyword>